<dbReference type="SMART" id="SM00797">
    <property type="entry name" value="AHS2"/>
    <property type="match status" value="1"/>
</dbReference>
<keyword evidence="2" id="KW-0378">Hydrolase</keyword>
<keyword evidence="3" id="KW-0067">ATP-binding</keyword>
<evidence type="ECO:0000313" key="6">
    <source>
        <dbReference type="Proteomes" id="UP001225316"/>
    </source>
</evidence>
<comment type="caution">
    <text evidence="5">The sequence shown here is derived from an EMBL/GenBank/DDBJ whole genome shotgun (WGS) entry which is preliminary data.</text>
</comment>
<dbReference type="EMBL" id="JARXHW010000008">
    <property type="protein sequence ID" value="MDQ8206902.1"/>
    <property type="molecule type" value="Genomic_DNA"/>
</dbReference>
<evidence type="ECO:0000256" key="3">
    <source>
        <dbReference type="ARBA" id="ARBA00022840"/>
    </source>
</evidence>
<dbReference type="Proteomes" id="UP001225316">
    <property type="component" value="Unassembled WGS sequence"/>
</dbReference>
<dbReference type="PANTHER" id="PTHR43309:SF3">
    <property type="entry name" value="5-OXOPROLINASE SUBUNIT C"/>
    <property type="match status" value="1"/>
</dbReference>
<gene>
    <name evidence="5" type="ORF">QEH52_05240</name>
</gene>
<protein>
    <submittedName>
        <fullName evidence="5">Biotin-dependent carboxyltransferase family protein</fullName>
    </submittedName>
</protein>
<accession>A0ABU1AV87</accession>
<dbReference type="InterPro" id="IPR029000">
    <property type="entry name" value="Cyclophilin-like_dom_sf"/>
</dbReference>
<reference evidence="5 6" key="1">
    <citation type="submission" date="2023-04" db="EMBL/GenBank/DDBJ databases">
        <title>A novel bacteria isolated from coastal sediment.</title>
        <authorList>
            <person name="Liu X.-J."/>
            <person name="Du Z.-J."/>
        </authorList>
    </citation>
    <scope>NUCLEOTIDE SEQUENCE [LARGE SCALE GENOMIC DNA]</scope>
    <source>
        <strain evidence="5 6">SDUM461003</strain>
    </source>
</reference>
<evidence type="ECO:0000313" key="5">
    <source>
        <dbReference type="EMBL" id="MDQ8206902.1"/>
    </source>
</evidence>
<name>A0ABU1AV87_9BACT</name>
<evidence type="ECO:0000256" key="1">
    <source>
        <dbReference type="ARBA" id="ARBA00022741"/>
    </source>
</evidence>
<dbReference type="Pfam" id="PF02626">
    <property type="entry name" value="CT_A_B"/>
    <property type="match status" value="1"/>
</dbReference>
<dbReference type="InterPro" id="IPR052708">
    <property type="entry name" value="PxpC"/>
</dbReference>
<evidence type="ECO:0000259" key="4">
    <source>
        <dbReference type="SMART" id="SM00797"/>
    </source>
</evidence>
<dbReference type="SUPFAM" id="SSF50891">
    <property type="entry name" value="Cyclophilin-like"/>
    <property type="match status" value="1"/>
</dbReference>
<organism evidence="5 6">
    <name type="scientific">Thalassobacterium maritimum</name>
    <dbReference type="NCBI Taxonomy" id="3041265"/>
    <lineage>
        <taxon>Bacteria</taxon>
        <taxon>Pseudomonadati</taxon>
        <taxon>Verrucomicrobiota</taxon>
        <taxon>Opitutia</taxon>
        <taxon>Puniceicoccales</taxon>
        <taxon>Coraliomargaritaceae</taxon>
        <taxon>Thalassobacterium</taxon>
    </lineage>
</organism>
<evidence type="ECO:0000256" key="2">
    <source>
        <dbReference type="ARBA" id="ARBA00022801"/>
    </source>
</evidence>
<keyword evidence="6" id="KW-1185">Reference proteome</keyword>
<feature type="domain" description="Carboxyltransferase" evidence="4">
    <location>
        <begin position="23"/>
        <end position="282"/>
    </location>
</feature>
<dbReference type="RefSeq" id="WP_308949040.1">
    <property type="nucleotide sequence ID" value="NZ_JARXHW010000008.1"/>
</dbReference>
<dbReference type="InterPro" id="IPR003778">
    <property type="entry name" value="CT_A_B"/>
</dbReference>
<proteinExistence type="predicted"/>
<keyword evidence="1" id="KW-0547">Nucleotide-binding</keyword>
<dbReference type="PANTHER" id="PTHR43309">
    <property type="entry name" value="5-OXOPROLINASE SUBUNIT C"/>
    <property type="match status" value="1"/>
</dbReference>
<dbReference type="Gene3D" id="2.40.100.10">
    <property type="entry name" value="Cyclophilin-like"/>
    <property type="match status" value="1"/>
</dbReference>
<sequence>MIEILSIGSGLSIQDRGRAGWRRFGVPAGGAMDARSMALANTLLCNPSDAPVLEVAQQGAKIRILEDCWLALAGGDFCSRFASGTGMPFVAGQILEFDQKAAGLYAYLALPGGFKTERWLGSASMDLRNGMGTPIQNGSRLPAQQSQPNASIQSVARRISSVPQEHIPHGYAHFTLHPGPQFKSFSRDTQQQFIASKWTVSPRSDRTGYRLEGATLDVPESIASEPVLPGSFQIPGNGQPIVTLHDGPTVGGYAKIAVLAAKDLDRFVQCAPGTQLTFSWLK</sequence>